<evidence type="ECO:0000313" key="15">
    <source>
        <dbReference type="Proteomes" id="UP000615455"/>
    </source>
</evidence>
<keyword evidence="7 14" id="KW-0418">Kinase</keyword>
<keyword evidence="2" id="KW-1003">Cell membrane</keyword>
<dbReference type="Proteomes" id="UP000615455">
    <property type="component" value="Unassembled WGS sequence"/>
</dbReference>
<keyword evidence="8" id="KW-0067">ATP-binding</keyword>
<feature type="transmembrane region" description="Helical" evidence="12">
    <location>
        <begin position="12"/>
        <end position="34"/>
    </location>
</feature>
<evidence type="ECO:0000256" key="9">
    <source>
        <dbReference type="ARBA" id="ARBA00022989"/>
    </source>
</evidence>
<dbReference type="Gene3D" id="6.10.340.10">
    <property type="match status" value="1"/>
</dbReference>
<dbReference type="Pfam" id="PF06580">
    <property type="entry name" value="His_kinase"/>
    <property type="match status" value="1"/>
</dbReference>
<comment type="subcellular location">
    <subcellularLocation>
        <location evidence="1">Cell membrane</location>
        <topology evidence="1">Multi-pass membrane protein</topology>
    </subcellularLocation>
</comment>
<evidence type="ECO:0000256" key="11">
    <source>
        <dbReference type="ARBA" id="ARBA00023136"/>
    </source>
</evidence>
<evidence type="ECO:0000256" key="3">
    <source>
        <dbReference type="ARBA" id="ARBA00022553"/>
    </source>
</evidence>
<evidence type="ECO:0000259" key="13">
    <source>
        <dbReference type="PROSITE" id="PS50885"/>
    </source>
</evidence>
<reference evidence="15" key="1">
    <citation type="journal article" date="2019" name="Int. J. Syst. Evol. Microbiol.">
        <title>The Global Catalogue of Microorganisms (GCM) 10K type strain sequencing project: providing services to taxonomists for standard genome sequencing and annotation.</title>
        <authorList>
            <consortium name="The Broad Institute Genomics Platform"/>
            <consortium name="The Broad Institute Genome Sequencing Center for Infectious Disease"/>
            <person name="Wu L."/>
            <person name="Ma J."/>
        </authorList>
    </citation>
    <scope>NUCLEOTIDE SEQUENCE [LARGE SCALE GENOMIC DNA]</scope>
    <source>
        <strain evidence="15">CGMCC 1.15043</strain>
    </source>
</reference>
<evidence type="ECO:0000256" key="5">
    <source>
        <dbReference type="ARBA" id="ARBA00022692"/>
    </source>
</evidence>
<dbReference type="CDD" id="cd06225">
    <property type="entry name" value="HAMP"/>
    <property type="match status" value="1"/>
</dbReference>
<gene>
    <name evidence="14" type="ORF">GCM10008018_16750</name>
</gene>
<dbReference type="InterPro" id="IPR036890">
    <property type="entry name" value="HATPase_C_sf"/>
</dbReference>
<keyword evidence="3" id="KW-0597">Phosphoprotein</keyword>
<dbReference type="Gene3D" id="3.30.565.10">
    <property type="entry name" value="Histidine kinase-like ATPase, C-terminal domain"/>
    <property type="match status" value="1"/>
</dbReference>
<feature type="domain" description="HAMP" evidence="13">
    <location>
        <begin position="327"/>
        <end position="379"/>
    </location>
</feature>
<dbReference type="GO" id="GO:0016301">
    <property type="term" value="F:kinase activity"/>
    <property type="evidence" value="ECO:0007669"/>
    <property type="project" value="UniProtKB-KW"/>
</dbReference>
<keyword evidence="15" id="KW-1185">Reference proteome</keyword>
<name>A0ABQ2BU14_9BACL</name>
<dbReference type="SUPFAM" id="SSF55874">
    <property type="entry name" value="ATPase domain of HSP90 chaperone/DNA topoisomerase II/histidine kinase"/>
    <property type="match status" value="1"/>
</dbReference>
<dbReference type="Pfam" id="PF00672">
    <property type="entry name" value="HAMP"/>
    <property type="match status" value="1"/>
</dbReference>
<keyword evidence="6" id="KW-0547">Nucleotide-binding</keyword>
<dbReference type="SMART" id="SM00304">
    <property type="entry name" value="HAMP"/>
    <property type="match status" value="1"/>
</dbReference>
<sequence length="603" mass="69958">MRNLHERLSRKLVNKIILLLSFVIVLIVGSLTIISTRITENEAMKNMVTTTKNNLKLVNQNFDNYFFERRQFIFPQYQYEQVINSLQNEDLEYTSQQYLEDYLRVLFYSKPDIQGVYLYVIKKNKYYYITHDENESKVRIAVNQEIPSKKWFQEALQNDQQLLFSSLLTSTQGDVGYPVDINKSFMAYHRAIRTIFSKESKAIISIFFNTTVRDQIIRDASLDPNEHIVLLSHENVPFYWDDPAFFQSMELDWNRIGKNDNTNSIGEKGDNQYFDIWNMSERGQWKLIKFITSEQIYKAAHASRNISYAVGLIFLIISITLIALTTNAITRPLNKLSNHMLLFSIGNFNVRVPVKGNDEIAHISKQFNNMILQTNNLIEEQYKLKLVQQSAILKALEAEINPHFLYNALQAISTKALKSNIQDIVDMVDALASTLRYCFSGGDQVKLNEELKHIENYLILQKARFGSRLRIQYRIDPQLEQLFIPRLSVQTLVENSIKHALEKVSYEVCIVIEANISLDGVTIKVTDNGPGISSERLQFIKCLFQKNWEDREYGSIGLQNLHARLKLRYGQDAEVVIHTQSFYTEVCIKLPKGGMEHVKGTDY</sequence>
<keyword evidence="11 12" id="KW-0472">Membrane</keyword>
<organism evidence="14 15">
    <name type="scientific">Paenibacillus marchantiophytorum</name>
    <dbReference type="NCBI Taxonomy" id="1619310"/>
    <lineage>
        <taxon>Bacteria</taxon>
        <taxon>Bacillati</taxon>
        <taxon>Bacillota</taxon>
        <taxon>Bacilli</taxon>
        <taxon>Bacillales</taxon>
        <taxon>Paenibacillaceae</taxon>
        <taxon>Paenibacillus</taxon>
    </lineage>
</organism>
<evidence type="ECO:0000256" key="6">
    <source>
        <dbReference type="ARBA" id="ARBA00022741"/>
    </source>
</evidence>
<dbReference type="InterPro" id="IPR010559">
    <property type="entry name" value="Sig_transdc_His_kin_internal"/>
</dbReference>
<keyword evidence="5 12" id="KW-0812">Transmembrane</keyword>
<dbReference type="PROSITE" id="PS50885">
    <property type="entry name" value="HAMP"/>
    <property type="match status" value="1"/>
</dbReference>
<dbReference type="SUPFAM" id="SSF158472">
    <property type="entry name" value="HAMP domain-like"/>
    <property type="match status" value="1"/>
</dbReference>
<dbReference type="InterPro" id="IPR003660">
    <property type="entry name" value="HAMP_dom"/>
</dbReference>
<evidence type="ECO:0000256" key="4">
    <source>
        <dbReference type="ARBA" id="ARBA00022679"/>
    </source>
</evidence>
<keyword evidence="10" id="KW-0902">Two-component regulatory system</keyword>
<dbReference type="PANTHER" id="PTHR34220:SF11">
    <property type="entry name" value="SENSOR PROTEIN KINASE HPTS"/>
    <property type="match status" value="1"/>
</dbReference>
<accession>A0ABQ2BU14</accession>
<dbReference type="PANTHER" id="PTHR34220">
    <property type="entry name" value="SENSOR HISTIDINE KINASE YPDA"/>
    <property type="match status" value="1"/>
</dbReference>
<evidence type="ECO:0000256" key="12">
    <source>
        <dbReference type="SAM" id="Phobius"/>
    </source>
</evidence>
<comment type="caution">
    <text evidence="14">The sequence shown here is derived from an EMBL/GenBank/DDBJ whole genome shotgun (WGS) entry which is preliminary data.</text>
</comment>
<keyword evidence="4" id="KW-0808">Transferase</keyword>
<dbReference type="InterPro" id="IPR003594">
    <property type="entry name" value="HATPase_dom"/>
</dbReference>
<evidence type="ECO:0000256" key="1">
    <source>
        <dbReference type="ARBA" id="ARBA00004651"/>
    </source>
</evidence>
<dbReference type="InterPro" id="IPR050640">
    <property type="entry name" value="Bact_2-comp_sensor_kinase"/>
</dbReference>
<protein>
    <submittedName>
        <fullName evidence="14">Histidine kinase</fullName>
    </submittedName>
</protein>
<dbReference type="Pfam" id="PF02518">
    <property type="entry name" value="HATPase_c"/>
    <property type="match status" value="1"/>
</dbReference>
<evidence type="ECO:0000256" key="7">
    <source>
        <dbReference type="ARBA" id="ARBA00022777"/>
    </source>
</evidence>
<keyword evidence="9 12" id="KW-1133">Transmembrane helix</keyword>
<feature type="transmembrane region" description="Helical" evidence="12">
    <location>
        <begin position="306"/>
        <end position="330"/>
    </location>
</feature>
<evidence type="ECO:0000256" key="8">
    <source>
        <dbReference type="ARBA" id="ARBA00022840"/>
    </source>
</evidence>
<evidence type="ECO:0000313" key="14">
    <source>
        <dbReference type="EMBL" id="GGI46369.1"/>
    </source>
</evidence>
<dbReference type="EMBL" id="BMHE01000006">
    <property type="protein sequence ID" value="GGI46369.1"/>
    <property type="molecule type" value="Genomic_DNA"/>
</dbReference>
<evidence type="ECO:0000256" key="2">
    <source>
        <dbReference type="ARBA" id="ARBA00022475"/>
    </source>
</evidence>
<proteinExistence type="predicted"/>
<evidence type="ECO:0000256" key="10">
    <source>
        <dbReference type="ARBA" id="ARBA00023012"/>
    </source>
</evidence>